<dbReference type="EMBL" id="CP127225">
    <property type="protein sequence ID" value="WIX08735.1"/>
    <property type="molecule type" value="Genomic_DNA"/>
</dbReference>
<reference evidence="1 2" key="1">
    <citation type="submission" date="2023-05" db="EMBL/GenBank/DDBJ databases">
        <title>Complete Genome Resource of Xanthomonas oryzae pv. leersiae Strain YNJC Isolated From Plateau Japonica Rice in Southwest China.</title>
        <authorList>
            <person name="Aa X."/>
            <person name="Mei L."/>
            <person name="Liu P."/>
            <person name="Yang Y."/>
            <person name="Tang C."/>
            <person name="Zhang F."/>
            <person name="Dong C."/>
            <person name="Wang B."/>
            <person name="Chen X."/>
            <person name="Dai L."/>
        </authorList>
    </citation>
    <scope>NUCLEOTIDE SEQUENCE [LARGE SCALE GENOMIC DNA]</scope>
    <source>
        <strain evidence="1 2">YNJC</strain>
    </source>
</reference>
<evidence type="ECO:0000313" key="2">
    <source>
        <dbReference type="Proteomes" id="UP001228059"/>
    </source>
</evidence>
<organism evidence="1 2">
    <name type="scientific">Xanthomonas oryzae pv. leersiae</name>
    <dbReference type="NCBI Taxonomy" id="3112258"/>
    <lineage>
        <taxon>Bacteria</taxon>
        <taxon>Pseudomonadati</taxon>
        <taxon>Pseudomonadota</taxon>
        <taxon>Gammaproteobacteria</taxon>
        <taxon>Lysobacterales</taxon>
        <taxon>Lysobacteraceae</taxon>
        <taxon>Xanthomonas</taxon>
    </lineage>
</organism>
<name>A0AAJ6H1G4_9XANT</name>
<protein>
    <submittedName>
        <fullName evidence="1">Uncharacterized protein</fullName>
    </submittedName>
</protein>
<dbReference type="AlphaFoldDB" id="A0AAJ6H1G4"/>
<gene>
    <name evidence="1" type="ORF">QN060_15375</name>
</gene>
<evidence type="ECO:0000313" key="1">
    <source>
        <dbReference type="EMBL" id="WIX08735.1"/>
    </source>
</evidence>
<proteinExistence type="predicted"/>
<sequence>MRTQRANTVPARAIQTTISTMAIFWLMPKRALVTVTWNSNAAPD</sequence>
<dbReference type="Proteomes" id="UP001228059">
    <property type="component" value="Chromosome"/>
</dbReference>
<dbReference type="RefSeq" id="WP_285957552.1">
    <property type="nucleotide sequence ID" value="NZ_CP127225.1"/>
</dbReference>
<accession>A0AAJ6H1G4</accession>